<gene>
    <name evidence="1" type="ORF">FHR98_002898</name>
</gene>
<dbReference type="Proteomes" id="UP000581135">
    <property type="component" value="Unassembled WGS sequence"/>
</dbReference>
<dbReference type="Pfam" id="PF05711">
    <property type="entry name" value="TylF"/>
    <property type="match status" value="1"/>
</dbReference>
<dbReference type="InterPro" id="IPR029063">
    <property type="entry name" value="SAM-dependent_MTases_sf"/>
</dbReference>
<sequence length="251" mass="28554">MSNRFVKDPKGGFLWNRRRRFAYSRLKRIARRYGFNIYRRHIIWQTDSEFLAVQKVIEEREIVHIPYDRCYVLLEASRKTRHLPGDIAECGVRFGASTLFIAAGMGRDGDKTLHAFDSFAGLSEPGEHDVAKESQHVWESGELAVAEATFRDNLRDYAGHIEVHKGWIPERFPDVEGKRFSLVHVDVDLYEPTLDALAFFYPRTSPGGMILCDDYGSANCPGAKKAVDEFFADKPEAVLSLPTAQSLVIKQ</sequence>
<dbReference type="EMBL" id="JACHXA010000009">
    <property type="protein sequence ID" value="MBB3066590.1"/>
    <property type="molecule type" value="Genomic_DNA"/>
</dbReference>
<keyword evidence="2" id="KW-1185">Reference proteome</keyword>
<comment type="caution">
    <text evidence="1">The sequence shown here is derived from an EMBL/GenBank/DDBJ whole genome shotgun (WGS) entry which is preliminary data.</text>
</comment>
<dbReference type="SUPFAM" id="SSF53335">
    <property type="entry name" value="S-adenosyl-L-methionine-dependent methyltransferases"/>
    <property type="match status" value="1"/>
</dbReference>
<accession>A0A839SY41</accession>
<evidence type="ECO:0000313" key="2">
    <source>
        <dbReference type="Proteomes" id="UP000581135"/>
    </source>
</evidence>
<dbReference type="Gene3D" id="3.40.50.150">
    <property type="entry name" value="Vaccinia Virus protein VP39"/>
    <property type="match status" value="1"/>
</dbReference>
<proteinExistence type="predicted"/>
<evidence type="ECO:0000313" key="1">
    <source>
        <dbReference type="EMBL" id="MBB3066590.1"/>
    </source>
</evidence>
<name>A0A839SY41_9PROT</name>
<dbReference type="AlphaFoldDB" id="A0A839SY41"/>
<dbReference type="RefSeq" id="WP_183417421.1">
    <property type="nucleotide sequence ID" value="NZ_JACHXA010000009.1"/>
</dbReference>
<protein>
    <recommendedName>
        <fullName evidence="3">Macrocin-O-methyltransferase (TylF)</fullName>
    </recommendedName>
</protein>
<dbReference type="PANTHER" id="PTHR40036:SF1">
    <property type="entry name" value="MACROCIN O-METHYLTRANSFERASE"/>
    <property type="match status" value="1"/>
</dbReference>
<reference evidence="1 2" key="1">
    <citation type="submission" date="2020-08" db="EMBL/GenBank/DDBJ databases">
        <title>Genomic Encyclopedia of Type Strains, Phase III (KMG-III): the genomes of soil and plant-associated and newly described type strains.</title>
        <authorList>
            <person name="Whitman W."/>
        </authorList>
    </citation>
    <scope>NUCLEOTIDE SEQUENCE [LARGE SCALE GENOMIC DNA]</scope>
    <source>
        <strain evidence="1 2">CECT 8803</strain>
    </source>
</reference>
<organism evidence="1 2">
    <name type="scientific">Limibacillus halophilus</name>
    <dbReference type="NCBI Taxonomy" id="1579333"/>
    <lineage>
        <taxon>Bacteria</taxon>
        <taxon>Pseudomonadati</taxon>
        <taxon>Pseudomonadota</taxon>
        <taxon>Alphaproteobacteria</taxon>
        <taxon>Rhodospirillales</taxon>
        <taxon>Rhodovibrionaceae</taxon>
        <taxon>Limibacillus</taxon>
    </lineage>
</organism>
<dbReference type="PANTHER" id="PTHR40036">
    <property type="entry name" value="MACROCIN O-METHYLTRANSFERASE"/>
    <property type="match status" value="1"/>
</dbReference>
<dbReference type="InterPro" id="IPR008884">
    <property type="entry name" value="TylF_MeTrfase"/>
</dbReference>
<evidence type="ECO:0008006" key="3">
    <source>
        <dbReference type="Google" id="ProtNLM"/>
    </source>
</evidence>